<evidence type="ECO:0000313" key="2">
    <source>
        <dbReference type="Proteomes" id="UP000217083"/>
    </source>
</evidence>
<dbReference type="EMBL" id="NPIA01000007">
    <property type="protein sequence ID" value="OZM56360.1"/>
    <property type="molecule type" value="Genomic_DNA"/>
</dbReference>
<comment type="caution">
    <text evidence="1">The sequence shown here is derived from an EMBL/GenBank/DDBJ whole genome shotgun (WGS) entry which is preliminary data.</text>
</comment>
<reference evidence="2" key="1">
    <citation type="submission" date="2017-08" db="EMBL/GenBank/DDBJ databases">
        <authorList>
            <person name="Huang Z."/>
        </authorList>
    </citation>
    <scope>NUCLEOTIDE SEQUENCE [LARGE SCALE GENOMIC DNA]</scope>
    <source>
        <strain evidence="2">SA5d-4</strain>
    </source>
</reference>
<dbReference type="RefSeq" id="WP_094925886.1">
    <property type="nucleotide sequence ID" value="NZ_NPIA01000007.1"/>
</dbReference>
<sequence length="41" mass="5016">MNKRSFKELVLENKRALLKDSEALERIEDRLEKRLERRMGN</sequence>
<keyword evidence="2" id="KW-1185">Reference proteome</keyword>
<name>A0A263BRM5_9BACI</name>
<gene>
    <name evidence="1" type="ORF">CIB95_12760</name>
</gene>
<proteinExistence type="predicted"/>
<organism evidence="1 2">
    <name type="scientific">Lottiidibacillus patelloidae</name>
    <dbReference type="NCBI Taxonomy" id="2670334"/>
    <lineage>
        <taxon>Bacteria</taxon>
        <taxon>Bacillati</taxon>
        <taxon>Bacillota</taxon>
        <taxon>Bacilli</taxon>
        <taxon>Bacillales</taxon>
        <taxon>Bacillaceae</taxon>
        <taxon>Lottiidibacillus</taxon>
    </lineage>
</organism>
<protein>
    <submittedName>
        <fullName evidence="1">FbpB family small basic protein</fullName>
    </submittedName>
</protein>
<dbReference type="InterPro" id="IPR025004">
    <property type="entry name" value="SenN/SenS"/>
</dbReference>
<reference evidence="1 2" key="2">
    <citation type="submission" date="2017-09" db="EMBL/GenBank/DDBJ databases">
        <title>Bacillus patelloidae sp. nov., isolated from the intestinal tract of a marine limpet.</title>
        <authorList>
            <person name="Liu R."/>
            <person name="Dong C."/>
            <person name="Shao Z."/>
        </authorList>
    </citation>
    <scope>NUCLEOTIDE SEQUENCE [LARGE SCALE GENOMIC DNA]</scope>
    <source>
        <strain evidence="1 2">SA5d-4</strain>
    </source>
</reference>
<dbReference type="Pfam" id="PF13040">
    <property type="entry name" value="Fur_reg_FbpB"/>
    <property type="match status" value="1"/>
</dbReference>
<dbReference type="Proteomes" id="UP000217083">
    <property type="component" value="Unassembled WGS sequence"/>
</dbReference>
<accession>A0A263BRM5</accession>
<dbReference type="AlphaFoldDB" id="A0A263BRM5"/>
<evidence type="ECO:0000313" key="1">
    <source>
        <dbReference type="EMBL" id="OZM56360.1"/>
    </source>
</evidence>